<dbReference type="PROSITE" id="PS51186">
    <property type="entry name" value="GNAT"/>
    <property type="match status" value="1"/>
</dbReference>
<name>A0A135ZZK4_9ALTE</name>
<dbReference type="InterPro" id="IPR000182">
    <property type="entry name" value="GNAT_dom"/>
</dbReference>
<dbReference type="CDD" id="cd04301">
    <property type="entry name" value="NAT_SF"/>
    <property type="match status" value="1"/>
</dbReference>
<proteinExistence type="predicted"/>
<reference evidence="5" key="1">
    <citation type="submission" date="2016-02" db="EMBL/GenBank/DDBJ databases">
        <authorList>
            <person name="Schultz-Johansen M."/>
            <person name="Glaring M.A."/>
            <person name="Bech P.K."/>
            <person name="Stougaard P."/>
        </authorList>
    </citation>
    <scope>NUCLEOTIDE SEQUENCE [LARGE SCALE GENOMIC DNA]</scope>
    <source>
        <strain evidence="5">S66</strain>
    </source>
</reference>
<protein>
    <submittedName>
        <fullName evidence="4">Ribosomal-protein-alanine acetyltransferase</fullName>
    </submittedName>
</protein>
<dbReference type="PANTHER" id="PTHR23091:SF4">
    <property type="entry name" value="N-TERMINAL AMINO-ACID N(ALPHA)-ACETYLTRANSFERASE NATA"/>
    <property type="match status" value="1"/>
</dbReference>
<sequence length="369" mass="42116">MSKSVEVRDALYSDLAQLMALEHRCFAGDRLSKRSFQHWLKAPNCVFQVILRDQIVVAYGLVIMRKGTHLARLYSIAVDSEIRGLGIGKKLLLAIEQQTLEQGKMFIRLEVAKNNDTAINLYKGLGYKIFGSYEAYYEDNTDALRMQKNIRQMQSLQQLTPYPWYQQTTEFTCGPSSLMMAMAKLNPEVSLNQELELDIWREATTIYMTSGHGGCHPYGLALAAKKRGFEVLIYVNLTGPLFIGGVRSQHKKDIMQAVENQFRSQVEQANIEVRFTDVSPEDLEFHIRQGAGVISLISTYQLDDKKAPHWVCVTEIDDDYLYSHDPDPDDHDVESLDCQHIPIAKQDFYSMSCFGRERLRTAVIINKKA</sequence>
<dbReference type="Gene3D" id="3.40.630.30">
    <property type="match status" value="1"/>
</dbReference>
<accession>A0A135ZZK4</accession>
<evidence type="ECO:0000259" key="3">
    <source>
        <dbReference type="PROSITE" id="PS51186"/>
    </source>
</evidence>
<dbReference type="RefSeq" id="WP_068378670.1">
    <property type="nucleotide sequence ID" value="NZ_LSNE01000007.1"/>
</dbReference>
<dbReference type="GO" id="GO:0004596">
    <property type="term" value="F:protein-N-terminal amino-acid acetyltransferase activity"/>
    <property type="evidence" value="ECO:0007669"/>
    <property type="project" value="InterPro"/>
</dbReference>
<dbReference type="OrthoDB" id="27442at2"/>
<dbReference type="GO" id="GO:0031415">
    <property type="term" value="C:NatA complex"/>
    <property type="evidence" value="ECO:0007669"/>
    <property type="project" value="InterPro"/>
</dbReference>
<dbReference type="InterPro" id="IPR045047">
    <property type="entry name" value="Ard1-like"/>
</dbReference>
<evidence type="ECO:0000313" key="5">
    <source>
        <dbReference type="Proteomes" id="UP000070299"/>
    </source>
</evidence>
<dbReference type="Pfam" id="PF11814">
    <property type="entry name" value="DUF3335"/>
    <property type="match status" value="1"/>
</dbReference>
<evidence type="ECO:0000313" key="4">
    <source>
        <dbReference type="EMBL" id="KXI28406.1"/>
    </source>
</evidence>
<dbReference type="SUPFAM" id="SSF55729">
    <property type="entry name" value="Acyl-CoA N-acyltransferases (Nat)"/>
    <property type="match status" value="1"/>
</dbReference>
<dbReference type="AlphaFoldDB" id="A0A135ZZK4"/>
<dbReference type="PANTHER" id="PTHR23091">
    <property type="entry name" value="N-TERMINAL ACETYLTRANSFERASE"/>
    <property type="match status" value="1"/>
</dbReference>
<feature type="domain" description="N-acetyltransferase" evidence="3">
    <location>
        <begin position="5"/>
        <end position="151"/>
    </location>
</feature>
<dbReference type="STRING" id="1799789.AX660_18175"/>
<evidence type="ECO:0000256" key="1">
    <source>
        <dbReference type="ARBA" id="ARBA00022679"/>
    </source>
</evidence>
<organism evidence="4 5">
    <name type="scientific">Paraglaciecola hydrolytica</name>
    <dbReference type="NCBI Taxonomy" id="1799789"/>
    <lineage>
        <taxon>Bacteria</taxon>
        <taxon>Pseudomonadati</taxon>
        <taxon>Pseudomonadota</taxon>
        <taxon>Gammaproteobacteria</taxon>
        <taxon>Alteromonadales</taxon>
        <taxon>Alteromonadaceae</taxon>
        <taxon>Paraglaciecola</taxon>
    </lineage>
</organism>
<keyword evidence="5" id="KW-1185">Reference proteome</keyword>
<comment type="caution">
    <text evidence="4">The sequence shown here is derived from an EMBL/GenBank/DDBJ whole genome shotgun (WGS) entry which is preliminary data.</text>
</comment>
<dbReference type="Pfam" id="PF00583">
    <property type="entry name" value="Acetyltransf_1"/>
    <property type="match status" value="1"/>
</dbReference>
<keyword evidence="2" id="KW-0012">Acyltransferase</keyword>
<evidence type="ECO:0000256" key="2">
    <source>
        <dbReference type="ARBA" id="ARBA00023315"/>
    </source>
</evidence>
<dbReference type="InterPro" id="IPR016181">
    <property type="entry name" value="Acyl_CoA_acyltransferase"/>
</dbReference>
<keyword evidence="1 4" id="KW-0808">Transferase</keyword>
<dbReference type="Proteomes" id="UP000070299">
    <property type="component" value="Unassembled WGS sequence"/>
</dbReference>
<gene>
    <name evidence="4" type="ORF">AX660_18175</name>
</gene>
<dbReference type="InterPro" id="IPR021770">
    <property type="entry name" value="DUF3335"/>
</dbReference>
<dbReference type="EMBL" id="LSNE01000007">
    <property type="protein sequence ID" value="KXI28406.1"/>
    <property type="molecule type" value="Genomic_DNA"/>
</dbReference>